<proteinExistence type="predicted"/>
<keyword evidence="1" id="KW-1185">Reference proteome</keyword>
<sequence>MDRTTGAMGCHTVWRGEVLSRVYTYPYAHAPPIFERAPQFAARKLNAQSCAALRVPEIGSHQANY</sequence>
<name>A0A915HYG7_ROMCU</name>
<dbReference type="WBParaSite" id="nRc.2.0.1.t06886-RA">
    <property type="protein sequence ID" value="nRc.2.0.1.t06886-RA"/>
    <property type="gene ID" value="nRc.2.0.1.g06886"/>
</dbReference>
<dbReference type="AlphaFoldDB" id="A0A915HYG7"/>
<protein>
    <submittedName>
        <fullName evidence="2">Uncharacterized protein</fullName>
    </submittedName>
</protein>
<accession>A0A915HYG7</accession>
<evidence type="ECO:0000313" key="2">
    <source>
        <dbReference type="WBParaSite" id="nRc.2.0.1.t06886-RA"/>
    </source>
</evidence>
<reference evidence="2" key="1">
    <citation type="submission" date="2022-11" db="UniProtKB">
        <authorList>
            <consortium name="WormBaseParasite"/>
        </authorList>
    </citation>
    <scope>IDENTIFICATION</scope>
</reference>
<evidence type="ECO:0000313" key="1">
    <source>
        <dbReference type="Proteomes" id="UP000887565"/>
    </source>
</evidence>
<organism evidence="1 2">
    <name type="scientific">Romanomermis culicivorax</name>
    <name type="common">Nematode worm</name>
    <dbReference type="NCBI Taxonomy" id="13658"/>
    <lineage>
        <taxon>Eukaryota</taxon>
        <taxon>Metazoa</taxon>
        <taxon>Ecdysozoa</taxon>
        <taxon>Nematoda</taxon>
        <taxon>Enoplea</taxon>
        <taxon>Dorylaimia</taxon>
        <taxon>Mermithida</taxon>
        <taxon>Mermithoidea</taxon>
        <taxon>Mermithidae</taxon>
        <taxon>Romanomermis</taxon>
    </lineage>
</organism>
<dbReference type="Proteomes" id="UP000887565">
    <property type="component" value="Unplaced"/>
</dbReference>